<organism evidence="1 2">
    <name type="scientific">Phocaeicola vulgatus</name>
    <name type="common">Bacteroides vulgatus</name>
    <dbReference type="NCBI Taxonomy" id="821"/>
    <lineage>
        <taxon>Bacteria</taxon>
        <taxon>Pseudomonadati</taxon>
        <taxon>Bacteroidota</taxon>
        <taxon>Bacteroidia</taxon>
        <taxon>Bacteroidales</taxon>
        <taxon>Bacteroidaceae</taxon>
        <taxon>Phocaeicola</taxon>
    </lineage>
</organism>
<protein>
    <submittedName>
        <fullName evidence="1">Uncharacterized protein</fullName>
    </submittedName>
</protein>
<reference evidence="1 2" key="1">
    <citation type="submission" date="2018-08" db="EMBL/GenBank/DDBJ databases">
        <title>A genome reference for cultivated species of the human gut microbiota.</title>
        <authorList>
            <person name="Zou Y."/>
            <person name="Xue W."/>
            <person name="Luo G."/>
        </authorList>
    </citation>
    <scope>NUCLEOTIDE SEQUENCE [LARGE SCALE GENOMIC DNA]</scope>
    <source>
        <strain evidence="1 2">TM05-16</strain>
    </source>
</reference>
<dbReference type="EMBL" id="QSPP01000003">
    <property type="protein sequence ID" value="RGJ91632.1"/>
    <property type="molecule type" value="Genomic_DNA"/>
</dbReference>
<evidence type="ECO:0000313" key="2">
    <source>
        <dbReference type="Proteomes" id="UP000260640"/>
    </source>
</evidence>
<dbReference type="AlphaFoldDB" id="A0A3E4JVC0"/>
<dbReference type="Proteomes" id="UP000260640">
    <property type="component" value="Unassembled WGS sequence"/>
</dbReference>
<gene>
    <name evidence="1" type="ORF">DXD46_02575</name>
</gene>
<evidence type="ECO:0000313" key="1">
    <source>
        <dbReference type="EMBL" id="RGJ91632.1"/>
    </source>
</evidence>
<comment type="caution">
    <text evidence="1">The sequence shown here is derived from an EMBL/GenBank/DDBJ whole genome shotgun (WGS) entry which is preliminary data.</text>
</comment>
<name>A0A3E4JVC0_PHOVU</name>
<accession>A0A3E4JVC0</accession>
<proteinExistence type="predicted"/>
<sequence>MVQMVHFSCTDTAVNIPRLRIQYDNRHLTSWLLQGKTKKTLCGDTENSVTACRCISVQYGGGTKTLQCGNKK</sequence>